<proteinExistence type="predicted"/>
<organism evidence="1 2">
    <name type="scientific">Candidatus Venteria ishoeyi</name>
    <dbReference type="NCBI Taxonomy" id="1899563"/>
    <lineage>
        <taxon>Bacteria</taxon>
        <taxon>Pseudomonadati</taxon>
        <taxon>Pseudomonadota</taxon>
        <taxon>Gammaproteobacteria</taxon>
        <taxon>Thiotrichales</taxon>
        <taxon>Thiotrichaceae</taxon>
        <taxon>Venteria</taxon>
    </lineage>
</organism>
<evidence type="ECO:0000313" key="2">
    <source>
        <dbReference type="Proteomes" id="UP000236724"/>
    </source>
</evidence>
<name>A0A1H6FAZ4_9GAMM</name>
<gene>
    <name evidence="1" type="ORF">MBHS_02679</name>
</gene>
<sequence>MSYLKPILSFLIQYLLILAQTAWAQEQEILPLSESFSPLAELSAYNPLQQHSGTNLNEHTNWQGTFSDGQVSLSLQGDGQHYTGSLTINKQYYPATAQPEGHYLLGTFNSQAHYFQFTLMPQSGAFLLDSEGNQFLLRRTNTYQSSRQAAKNKYANLPPQQQLIQHHRLNQRIRKDFQQFLQQLWYWMGGDAQKSAGKRGNAPQLQGMALLRQQLIPQVQALHLEFQELTRLSQQLEQSGAFGKNATAVFHRFTLLGERGTVLLGKWQQLLEYLAQVDWRKDNQSLYKKLKKVLPVATQNLIILAKNFVVLARISSHIPPKLKGGSPMQSLSAMPVPEIPPSVMNVMPGGGNPAQLKWEIMRNMSEMMRDAMRMMGADF</sequence>
<protein>
    <submittedName>
        <fullName evidence="1">Uncharacterized protein</fullName>
    </submittedName>
</protein>
<dbReference type="EMBL" id="FMSV02000506">
    <property type="protein sequence ID" value="SEH06813.1"/>
    <property type="molecule type" value="Genomic_DNA"/>
</dbReference>
<dbReference type="AlphaFoldDB" id="A0A1H6FAZ4"/>
<dbReference type="RefSeq" id="WP_103920542.1">
    <property type="nucleotide sequence ID" value="NZ_FMSV02000506.1"/>
</dbReference>
<keyword evidence="2" id="KW-1185">Reference proteome</keyword>
<evidence type="ECO:0000313" key="1">
    <source>
        <dbReference type="EMBL" id="SEH06813.1"/>
    </source>
</evidence>
<dbReference type="Proteomes" id="UP000236724">
    <property type="component" value="Unassembled WGS sequence"/>
</dbReference>
<reference evidence="1 2" key="1">
    <citation type="submission" date="2016-10" db="EMBL/GenBank/DDBJ databases">
        <authorList>
            <person name="de Groot N.N."/>
        </authorList>
    </citation>
    <scope>NUCLEOTIDE SEQUENCE [LARGE SCALE GENOMIC DNA]</scope>
    <source>
        <strain evidence="1">MBHS1</strain>
    </source>
</reference>
<accession>A0A1H6FAZ4</accession>